<dbReference type="AlphaFoldDB" id="M6JIR1"/>
<evidence type="ECO:0000313" key="2">
    <source>
        <dbReference type="Proteomes" id="UP000012106"/>
    </source>
</evidence>
<organism evidence="1 2">
    <name type="scientific">Leptospira santarosai serovar Arenal str. MAVJ 401</name>
    <dbReference type="NCBI Taxonomy" id="1049976"/>
    <lineage>
        <taxon>Bacteria</taxon>
        <taxon>Pseudomonadati</taxon>
        <taxon>Spirochaetota</taxon>
        <taxon>Spirochaetia</taxon>
        <taxon>Leptospirales</taxon>
        <taxon>Leptospiraceae</taxon>
        <taxon>Leptospira</taxon>
    </lineage>
</organism>
<accession>M6JIR1</accession>
<proteinExistence type="predicted"/>
<sequence>MFMKKRILIFWVLIVFCALSTCSRIRYIGILNKKQSVVTAILKLKTPILQSRFQVWISRVNSQAENQNWFRVKSEYLMNSKRSEFEETIPPQEVLYHEKRGEVILKLSPNYAYFIDWGVHDANPINDHYSEIRMESLEGNIIYQEQEIRNAFWLDDDCECFLWTLND</sequence>
<name>M6JIR1_9LEPT</name>
<reference evidence="1 2" key="1">
    <citation type="submission" date="2013-01" db="EMBL/GenBank/DDBJ databases">
        <authorList>
            <person name="Harkins D.M."/>
            <person name="Durkin A.S."/>
            <person name="Brinkac L.M."/>
            <person name="Haft D.H."/>
            <person name="Selengut J.D."/>
            <person name="Sanka R."/>
            <person name="DePew J."/>
            <person name="Purushe J."/>
            <person name="Hartskeerl R.A."/>
            <person name="Ahmed A."/>
            <person name="van der Linden H."/>
            <person name="Goris M.G.A."/>
            <person name="Vinetz J.M."/>
            <person name="Sutton G.G."/>
            <person name="Nierman W.C."/>
            <person name="Fouts D.E."/>
        </authorList>
    </citation>
    <scope>NUCLEOTIDE SEQUENCE [LARGE SCALE GENOMIC DNA]</scope>
    <source>
        <strain evidence="1 2">MAVJ 401</strain>
    </source>
</reference>
<dbReference type="Proteomes" id="UP000012106">
    <property type="component" value="Unassembled WGS sequence"/>
</dbReference>
<evidence type="ECO:0000313" key="1">
    <source>
        <dbReference type="EMBL" id="EMN19455.1"/>
    </source>
</evidence>
<gene>
    <name evidence="1" type="ORF">LEP1GSC063_2296</name>
</gene>
<dbReference type="EMBL" id="AHMU02000085">
    <property type="protein sequence ID" value="EMN19455.1"/>
    <property type="molecule type" value="Genomic_DNA"/>
</dbReference>
<protein>
    <submittedName>
        <fullName evidence="1">Uncharacterized protein</fullName>
    </submittedName>
</protein>
<comment type="caution">
    <text evidence="1">The sequence shown here is derived from an EMBL/GenBank/DDBJ whole genome shotgun (WGS) entry which is preliminary data.</text>
</comment>